<protein>
    <submittedName>
        <fullName evidence="1">DUF1104 domain-containing protein</fullName>
    </submittedName>
</protein>
<sequence length="227" mass="25870">MGFASRYTRIHFLHFSHWDSKIVVLDWGFQGIYLVDDEQARAAKSVAHKPALESHIGFIFLVYTCSVYGFFYKLHHFKGLEMNTLRSVIVATSVVACGFSISFGADFSKLSDEALVKKVASLSAQDEPEFVMEVHKRLKAKDEPQAKAFRDAIHQARKAAHDKLSKEQRQSRAVEVCKAMQKKTDSMSGKEIREAGLKIHADCERLKESKRKESKCHNHKDKPKKDK</sequence>
<proteinExistence type="predicted"/>
<evidence type="ECO:0000313" key="1">
    <source>
        <dbReference type="EMBL" id="MDL0081884.1"/>
    </source>
</evidence>
<comment type="caution">
    <text evidence="1">The sequence shown here is derived from an EMBL/GenBank/DDBJ whole genome shotgun (WGS) entry which is preliminary data.</text>
</comment>
<name>A0ACC6FRQ4_9HELI</name>
<evidence type="ECO:0000313" key="2">
    <source>
        <dbReference type="Proteomes" id="UP001173802"/>
    </source>
</evidence>
<reference evidence="1 2" key="1">
    <citation type="journal article" date="2023" name="Microorganisms">
        <title>Isolation and Genomic Characteristics of Cat-Borne Campylobacter felis sp. nov. and Sheep-Borne Campylobacter ovis sp. nov.</title>
        <authorList>
            <person name="Wang H."/>
            <person name="Li Y."/>
            <person name="Gu Y."/>
            <person name="Zhou G."/>
            <person name="Chen X."/>
            <person name="Zhang X."/>
            <person name="Shao Z."/>
            <person name="Zhang J."/>
            <person name="Zhang M."/>
        </authorList>
    </citation>
    <scope>NUCLEOTIDE SEQUENCE [LARGE SCALE GENOMIC DNA]</scope>
    <source>
        <strain evidence="1 2">XJK30-2</strain>
    </source>
</reference>
<keyword evidence="2" id="KW-1185">Reference proteome</keyword>
<dbReference type="EMBL" id="JANURN010000003">
    <property type="protein sequence ID" value="MDL0081884.1"/>
    <property type="molecule type" value="Genomic_DNA"/>
</dbReference>
<dbReference type="Proteomes" id="UP001173802">
    <property type="component" value="Unassembled WGS sequence"/>
</dbReference>
<gene>
    <name evidence="1" type="ORF">NYG90_04205</name>
</gene>
<organism evidence="1 2">
    <name type="scientific">Helicobacter zhangjianzhongii</name>
    <dbReference type="NCBI Taxonomy" id="2974574"/>
    <lineage>
        <taxon>Bacteria</taxon>
        <taxon>Pseudomonadati</taxon>
        <taxon>Campylobacterota</taxon>
        <taxon>Epsilonproteobacteria</taxon>
        <taxon>Campylobacterales</taxon>
        <taxon>Helicobacteraceae</taxon>
        <taxon>Helicobacter</taxon>
    </lineage>
</organism>
<accession>A0ACC6FRQ4</accession>